<dbReference type="Pfam" id="PF03899">
    <property type="entry name" value="ATP-synt_I"/>
    <property type="match status" value="1"/>
</dbReference>
<evidence type="ECO:0000313" key="8">
    <source>
        <dbReference type="Proteomes" id="UP000755551"/>
    </source>
</evidence>
<keyword evidence="5 6" id="KW-0472">Membrane</keyword>
<dbReference type="EMBL" id="JAHQZT010000012">
    <property type="protein sequence ID" value="MBV0933794.1"/>
    <property type="molecule type" value="Genomic_DNA"/>
</dbReference>
<organism evidence="7 8">
    <name type="scientific">Marinobacterium weihaiense</name>
    <dbReference type="NCBI Taxonomy" id="2851016"/>
    <lineage>
        <taxon>Bacteria</taxon>
        <taxon>Pseudomonadati</taxon>
        <taxon>Pseudomonadota</taxon>
        <taxon>Gammaproteobacteria</taxon>
        <taxon>Oceanospirillales</taxon>
        <taxon>Oceanospirillaceae</taxon>
        <taxon>Marinobacterium</taxon>
    </lineage>
</organism>
<keyword evidence="2" id="KW-1003">Cell membrane</keyword>
<name>A0ABS6MBZ2_9GAMM</name>
<comment type="subcellular location">
    <subcellularLocation>
        <location evidence="1">Cell membrane</location>
        <topology evidence="1">Multi-pass membrane protein</topology>
    </subcellularLocation>
</comment>
<gene>
    <name evidence="7" type="ORF">KTN04_10625</name>
</gene>
<feature type="transmembrane region" description="Helical" evidence="6">
    <location>
        <begin position="115"/>
        <end position="132"/>
    </location>
</feature>
<evidence type="ECO:0000256" key="6">
    <source>
        <dbReference type="SAM" id="Phobius"/>
    </source>
</evidence>
<evidence type="ECO:0000256" key="1">
    <source>
        <dbReference type="ARBA" id="ARBA00004651"/>
    </source>
</evidence>
<sequence length="163" mass="17809">MGGNAYNLPAIWALFRLETGSDLRKGEAEQAPAAVSRHQRRSFKAFLRILQVQAVLILAVSTACLLLGKVEAYSALLGGLLYLVPNLYFTLRALGNRQVATTARGVLANMYASEIGKMMLAVGLFTSTFLLVQPLSPFSLFGTFILLQLSGWMLHLRLFNTGS</sequence>
<evidence type="ECO:0000313" key="7">
    <source>
        <dbReference type="EMBL" id="MBV0933794.1"/>
    </source>
</evidence>
<keyword evidence="4 6" id="KW-1133">Transmembrane helix</keyword>
<evidence type="ECO:0000256" key="2">
    <source>
        <dbReference type="ARBA" id="ARBA00022475"/>
    </source>
</evidence>
<keyword evidence="3 6" id="KW-0812">Transmembrane</keyword>
<dbReference type="RefSeq" id="WP_217335213.1">
    <property type="nucleotide sequence ID" value="NZ_JAHQZT010000012.1"/>
</dbReference>
<evidence type="ECO:0000256" key="3">
    <source>
        <dbReference type="ARBA" id="ARBA00022692"/>
    </source>
</evidence>
<keyword evidence="8" id="KW-1185">Reference proteome</keyword>
<accession>A0ABS6MBZ2</accession>
<dbReference type="InterPro" id="IPR005598">
    <property type="entry name" value="ATP_synth_I"/>
</dbReference>
<feature type="transmembrane region" description="Helical" evidence="6">
    <location>
        <begin position="74"/>
        <end position="94"/>
    </location>
</feature>
<evidence type="ECO:0000256" key="5">
    <source>
        <dbReference type="ARBA" id="ARBA00023136"/>
    </source>
</evidence>
<comment type="caution">
    <text evidence="7">The sequence shown here is derived from an EMBL/GenBank/DDBJ whole genome shotgun (WGS) entry which is preliminary data.</text>
</comment>
<proteinExistence type="predicted"/>
<reference evidence="7 8" key="1">
    <citation type="submission" date="2021-06" db="EMBL/GenBank/DDBJ databases">
        <title>Bacterium isolated from marine sediment.</title>
        <authorList>
            <person name="Zhu K.-L."/>
            <person name="Du Z.-J."/>
            <person name="Liang Q.-Y."/>
        </authorList>
    </citation>
    <scope>NUCLEOTIDE SEQUENCE [LARGE SCALE GENOMIC DNA]</scope>
    <source>
        <strain evidence="7 8">A346</strain>
    </source>
</reference>
<feature type="transmembrane region" description="Helical" evidence="6">
    <location>
        <begin position="45"/>
        <end position="68"/>
    </location>
</feature>
<protein>
    <submittedName>
        <fullName evidence="7">ATP synthase subunit I</fullName>
    </submittedName>
</protein>
<feature type="transmembrane region" description="Helical" evidence="6">
    <location>
        <begin position="138"/>
        <end position="159"/>
    </location>
</feature>
<dbReference type="Proteomes" id="UP000755551">
    <property type="component" value="Unassembled WGS sequence"/>
</dbReference>
<evidence type="ECO:0000256" key="4">
    <source>
        <dbReference type="ARBA" id="ARBA00022989"/>
    </source>
</evidence>